<dbReference type="AlphaFoldDB" id="A0A1Y5DZU6"/>
<gene>
    <name evidence="2" type="ORF">A9Q75_16890</name>
</gene>
<feature type="region of interest" description="Disordered" evidence="1">
    <location>
        <begin position="24"/>
        <end position="54"/>
    </location>
</feature>
<sequence>MSFVGQTMASTIMSYHMMSMKGMNGQEQSQNMSMMDHSQHNMAPETSDDSNTSDDCCSKTCNCFTGGCSSVAAFMKDAADNDPIVDLSSKILSYSSLALSQQSTSLYRPPILS</sequence>
<evidence type="ECO:0000313" key="3">
    <source>
        <dbReference type="Proteomes" id="UP000243053"/>
    </source>
</evidence>
<dbReference type="EMBL" id="MAAF01000105">
    <property type="protein sequence ID" value="OUR76042.1"/>
    <property type="molecule type" value="Genomic_DNA"/>
</dbReference>
<protein>
    <submittedName>
        <fullName evidence="2">Uncharacterized protein</fullName>
    </submittedName>
</protein>
<organism evidence="2 3">
    <name type="scientific">Colwellia psychrerythraea</name>
    <name type="common">Vibrio psychroerythus</name>
    <dbReference type="NCBI Taxonomy" id="28229"/>
    <lineage>
        <taxon>Bacteria</taxon>
        <taxon>Pseudomonadati</taxon>
        <taxon>Pseudomonadota</taxon>
        <taxon>Gammaproteobacteria</taxon>
        <taxon>Alteromonadales</taxon>
        <taxon>Colwelliaceae</taxon>
        <taxon>Colwellia</taxon>
    </lineage>
</organism>
<evidence type="ECO:0000313" key="2">
    <source>
        <dbReference type="EMBL" id="OUR76042.1"/>
    </source>
</evidence>
<evidence type="ECO:0000256" key="1">
    <source>
        <dbReference type="SAM" id="MobiDB-lite"/>
    </source>
</evidence>
<comment type="caution">
    <text evidence="2">The sequence shown here is derived from an EMBL/GenBank/DDBJ whole genome shotgun (WGS) entry which is preliminary data.</text>
</comment>
<name>A0A1Y5DZU6_COLPS</name>
<proteinExistence type="predicted"/>
<reference evidence="3" key="1">
    <citation type="journal article" date="2017" name="Proc. Natl. Acad. Sci. U.S.A.">
        <title>Simulation of Deepwater Horizon oil plume reveals substrate specialization within a complex community of hydrocarbon degraders.</title>
        <authorList>
            <person name="Hu P."/>
            <person name="Dubinsky E.A."/>
            <person name="Probst A.J."/>
            <person name="Wang J."/>
            <person name="Sieber C.M.K."/>
            <person name="Tom L.M."/>
            <person name="Gardinali P."/>
            <person name="Banfield J.F."/>
            <person name="Atlas R.M."/>
            <person name="Andersen G.L."/>
        </authorList>
    </citation>
    <scope>NUCLEOTIDE SEQUENCE [LARGE SCALE GENOMIC DNA]</scope>
</reference>
<accession>A0A1Y5DZU6</accession>
<dbReference type="Proteomes" id="UP000243053">
    <property type="component" value="Unassembled WGS sequence"/>
</dbReference>